<dbReference type="AlphaFoldDB" id="X1TU28"/>
<proteinExistence type="predicted"/>
<name>X1TU28_9ZZZZ</name>
<protein>
    <recommendedName>
        <fullName evidence="2">Helix-turn-helix domain-containing protein</fullName>
    </recommendedName>
</protein>
<sequence length="119" mass="13814">MSIIRVSKDKNNPYFVMNNSGVNDPRLSLKAKGLLAYLMSKPDCWYINYNDIIKHSSNGIKSIRSAISELLSFGYMERAQLRNYNGEYGFYDFIVYEKPLLINIRKNRLSPHSRFGHAD</sequence>
<gene>
    <name evidence="1" type="ORF">S12H4_38294</name>
</gene>
<feature type="non-terminal residue" evidence="1">
    <location>
        <position position="119"/>
    </location>
</feature>
<evidence type="ECO:0008006" key="2">
    <source>
        <dbReference type="Google" id="ProtNLM"/>
    </source>
</evidence>
<dbReference type="EMBL" id="BARW01023039">
    <property type="protein sequence ID" value="GAI91055.1"/>
    <property type="molecule type" value="Genomic_DNA"/>
</dbReference>
<reference evidence="1" key="1">
    <citation type="journal article" date="2014" name="Front. Microbiol.">
        <title>High frequency of phylogenetically diverse reductive dehalogenase-homologous genes in deep subseafloor sedimentary metagenomes.</title>
        <authorList>
            <person name="Kawai M."/>
            <person name="Futagami T."/>
            <person name="Toyoda A."/>
            <person name="Takaki Y."/>
            <person name="Nishi S."/>
            <person name="Hori S."/>
            <person name="Arai W."/>
            <person name="Tsubouchi T."/>
            <person name="Morono Y."/>
            <person name="Uchiyama I."/>
            <person name="Ito T."/>
            <person name="Fujiyama A."/>
            <person name="Inagaki F."/>
            <person name="Takami H."/>
        </authorList>
    </citation>
    <scope>NUCLEOTIDE SEQUENCE</scope>
    <source>
        <strain evidence="1">Expedition CK06-06</strain>
    </source>
</reference>
<comment type="caution">
    <text evidence="1">The sequence shown here is derived from an EMBL/GenBank/DDBJ whole genome shotgun (WGS) entry which is preliminary data.</text>
</comment>
<evidence type="ECO:0000313" key="1">
    <source>
        <dbReference type="EMBL" id="GAI91055.1"/>
    </source>
</evidence>
<organism evidence="1">
    <name type="scientific">marine sediment metagenome</name>
    <dbReference type="NCBI Taxonomy" id="412755"/>
    <lineage>
        <taxon>unclassified sequences</taxon>
        <taxon>metagenomes</taxon>
        <taxon>ecological metagenomes</taxon>
    </lineage>
</organism>
<accession>X1TU28</accession>